<dbReference type="InterPro" id="IPR036390">
    <property type="entry name" value="WH_DNA-bd_sf"/>
</dbReference>
<protein>
    <submittedName>
        <fullName evidence="5">Transcriptional regulator, MarR family</fullName>
    </submittedName>
</protein>
<dbReference type="PANTHER" id="PTHR33164:SF64">
    <property type="entry name" value="TRANSCRIPTIONAL REGULATOR SLYA"/>
    <property type="match status" value="1"/>
</dbReference>
<keyword evidence="6" id="KW-1185">Reference proteome</keyword>
<dbReference type="SUPFAM" id="SSF46785">
    <property type="entry name" value="Winged helix' DNA-binding domain"/>
    <property type="match status" value="1"/>
</dbReference>
<keyword evidence="1" id="KW-0805">Transcription regulation</keyword>
<reference evidence="5 6" key="1">
    <citation type="submission" date="2010-07" db="EMBL/GenBank/DDBJ databases">
        <title>The draft genome of Paenibacillus curdlanolyticus YK9.</title>
        <authorList>
            <consortium name="US DOE Joint Genome Institute (JGI-PGF)"/>
            <person name="Lucas S."/>
            <person name="Copeland A."/>
            <person name="Lapidus A."/>
            <person name="Cheng J.-F."/>
            <person name="Bruce D."/>
            <person name="Goodwin L."/>
            <person name="Pitluck S."/>
            <person name="Land M.L."/>
            <person name="Hauser L."/>
            <person name="Chang Y.-J."/>
            <person name="Jeffries C."/>
            <person name="Anderson I.J."/>
            <person name="Johnson E."/>
            <person name="Loganathan U."/>
            <person name="Mulhopadhyay B."/>
            <person name="Kyrpides N."/>
            <person name="Woyke T.J."/>
        </authorList>
    </citation>
    <scope>NUCLEOTIDE SEQUENCE [LARGE SCALE GENOMIC DNA]</scope>
    <source>
        <strain evidence="5 6">YK9</strain>
    </source>
</reference>
<evidence type="ECO:0000256" key="2">
    <source>
        <dbReference type="ARBA" id="ARBA00023125"/>
    </source>
</evidence>
<dbReference type="GO" id="GO:0006950">
    <property type="term" value="P:response to stress"/>
    <property type="evidence" value="ECO:0007669"/>
    <property type="project" value="TreeGrafter"/>
</dbReference>
<dbReference type="Gene3D" id="1.10.10.10">
    <property type="entry name" value="Winged helix-like DNA-binding domain superfamily/Winged helix DNA-binding domain"/>
    <property type="match status" value="1"/>
</dbReference>
<evidence type="ECO:0000313" key="5">
    <source>
        <dbReference type="EMBL" id="EFM12571.1"/>
    </source>
</evidence>
<evidence type="ECO:0000259" key="4">
    <source>
        <dbReference type="PROSITE" id="PS50995"/>
    </source>
</evidence>
<dbReference type="OrthoDB" id="9799663at2"/>
<dbReference type="InterPro" id="IPR036388">
    <property type="entry name" value="WH-like_DNA-bd_sf"/>
</dbReference>
<dbReference type="Pfam" id="PF01047">
    <property type="entry name" value="MarR"/>
    <property type="match status" value="1"/>
</dbReference>
<dbReference type="STRING" id="717606.PaecuDRAFT_0082"/>
<evidence type="ECO:0000256" key="1">
    <source>
        <dbReference type="ARBA" id="ARBA00023015"/>
    </source>
</evidence>
<proteinExistence type="predicted"/>
<dbReference type="eggNOG" id="COG1846">
    <property type="taxonomic scope" value="Bacteria"/>
</dbReference>
<dbReference type="PRINTS" id="PR00598">
    <property type="entry name" value="HTHMARR"/>
</dbReference>
<dbReference type="InterPro" id="IPR039422">
    <property type="entry name" value="MarR/SlyA-like"/>
</dbReference>
<dbReference type="InterPro" id="IPR000835">
    <property type="entry name" value="HTH_MarR-typ"/>
</dbReference>
<evidence type="ECO:0000256" key="3">
    <source>
        <dbReference type="ARBA" id="ARBA00023163"/>
    </source>
</evidence>
<keyword evidence="3" id="KW-0804">Transcription</keyword>
<feature type="domain" description="HTH marR-type" evidence="4">
    <location>
        <begin position="6"/>
        <end position="139"/>
    </location>
</feature>
<organism evidence="5 6">
    <name type="scientific">Paenibacillus curdlanolyticus YK9</name>
    <dbReference type="NCBI Taxonomy" id="717606"/>
    <lineage>
        <taxon>Bacteria</taxon>
        <taxon>Bacillati</taxon>
        <taxon>Bacillota</taxon>
        <taxon>Bacilli</taxon>
        <taxon>Bacillales</taxon>
        <taxon>Paenibacillaceae</taxon>
        <taxon>Paenibacillus</taxon>
    </lineage>
</organism>
<dbReference type="PROSITE" id="PS50995">
    <property type="entry name" value="HTH_MARR_2"/>
    <property type="match status" value="1"/>
</dbReference>
<gene>
    <name evidence="5" type="ORF">PaecuDRAFT_0082</name>
</gene>
<dbReference type="Proteomes" id="UP000005387">
    <property type="component" value="Unassembled WGS sequence"/>
</dbReference>
<dbReference type="AlphaFoldDB" id="E0I4P0"/>
<dbReference type="GO" id="GO:0003700">
    <property type="term" value="F:DNA-binding transcription factor activity"/>
    <property type="evidence" value="ECO:0007669"/>
    <property type="project" value="InterPro"/>
</dbReference>
<sequence length="144" mass="16658">MSHPFEQFIGYGIKQFFRAFNDLYDQKLADYGLTAAQVNVLEQLWTAGDGQTQKQLHERLRIRPASLTNLLDTLVEGGWVERKLDVDDARVKRIVLTERGVAQRDICMGMIVELEQLVRQGMIPEEVSLMLIWLNKMRLNLPDQ</sequence>
<dbReference type="RefSeq" id="WP_006036100.1">
    <property type="nucleotide sequence ID" value="NZ_AEDD01000001.1"/>
</dbReference>
<keyword evidence="2" id="KW-0238">DNA-binding</keyword>
<dbReference type="PANTHER" id="PTHR33164">
    <property type="entry name" value="TRANSCRIPTIONAL REGULATOR, MARR FAMILY"/>
    <property type="match status" value="1"/>
</dbReference>
<dbReference type="GO" id="GO:0003677">
    <property type="term" value="F:DNA binding"/>
    <property type="evidence" value="ECO:0007669"/>
    <property type="project" value="UniProtKB-KW"/>
</dbReference>
<dbReference type="EMBL" id="AEDD01000001">
    <property type="protein sequence ID" value="EFM12571.1"/>
    <property type="molecule type" value="Genomic_DNA"/>
</dbReference>
<evidence type="ECO:0000313" key="6">
    <source>
        <dbReference type="Proteomes" id="UP000005387"/>
    </source>
</evidence>
<dbReference type="SMART" id="SM00347">
    <property type="entry name" value="HTH_MARR"/>
    <property type="match status" value="1"/>
</dbReference>
<name>E0I4P0_9BACL</name>
<accession>E0I4P0</accession>